<name>A0ABS1CZ23_9PROT</name>
<protein>
    <submittedName>
        <fullName evidence="1">Uncharacterized protein</fullName>
    </submittedName>
</protein>
<accession>A0ABS1CZ23</accession>
<keyword evidence="2" id="KW-1185">Reference proteome</keyword>
<evidence type="ECO:0000313" key="2">
    <source>
        <dbReference type="Proteomes" id="UP000697995"/>
    </source>
</evidence>
<proteinExistence type="predicted"/>
<reference evidence="1 2" key="1">
    <citation type="journal article" date="2020" name="Microorganisms">
        <title>Osmotic Adaptation and Compatible Solute Biosynthesis of Phototrophic Bacteria as Revealed from Genome Analyses.</title>
        <authorList>
            <person name="Imhoff J.F."/>
            <person name="Rahn T."/>
            <person name="Kunzel S."/>
            <person name="Keller A."/>
            <person name="Neulinger S.C."/>
        </authorList>
    </citation>
    <scope>NUCLEOTIDE SEQUENCE [LARGE SCALE GENOMIC DNA]</scope>
    <source>
        <strain evidence="1 2">DSM 15382</strain>
    </source>
</reference>
<evidence type="ECO:0000313" key="1">
    <source>
        <dbReference type="EMBL" id="MBK1659566.1"/>
    </source>
</evidence>
<organism evidence="1 2">
    <name type="scientific">Paracraurococcus ruber</name>
    <dbReference type="NCBI Taxonomy" id="77675"/>
    <lineage>
        <taxon>Bacteria</taxon>
        <taxon>Pseudomonadati</taxon>
        <taxon>Pseudomonadota</taxon>
        <taxon>Alphaproteobacteria</taxon>
        <taxon>Acetobacterales</taxon>
        <taxon>Roseomonadaceae</taxon>
        <taxon>Paracraurococcus</taxon>
    </lineage>
</organism>
<sequence length="59" mass="6015">MIAGGAAFDPGGTAPRVPARAAPVACSYSGDNPAPRRGLRVRAGTALERIAEGRQRPEA</sequence>
<dbReference type="Proteomes" id="UP000697995">
    <property type="component" value="Unassembled WGS sequence"/>
</dbReference>
<gene>
    <name evidence="1" type="ORF">CKO45_15110</name>
</gene>
<comment type="caution">
    <text evidence="1">The sequence shown here is derived from an EMBL/GenBank/DDBJ whole genome shotgun (WGS) entry which is preliminary data.</text>
</comment>
<dbReference type="EMBL" id="NRSG01000109">
    <property type="protein sequence ID" value="MBK1659566.1"/>
    <property type="molecule type" value="Genomic_DNA"/>
</dbReference>